<dbReference type="OrthoDB" id="9803735at2"/>
<keyword evidence="7" id="KW-1185">Reference proteome</keyword>
<comment type="caution">
    <text evidence="6">The sequence shown here is derived from an EMBL/GenBank/DDBJ whole genome shotgun (WGS) entry which is preliminary data.</text>
</comment>
<name>A0A8J3AH86_9BACI</name>
<accession>A0A8J3AH86</accession>
<evidence type="ECO:0000256" key="3">
    <source>
        <dbReference type="ARBA" id="ARBA00023125"/>
    </source>
</evidence>
<dbReference type="Pfam" id="PF00126">
    <property type="entry name" value="HTH_1"/>
    <property type="match status" value="1"/>
</dbReference>
<reference evidence="7" key="1">
    <citation type="journal article" date="2019" name="Int. J. Syst. Evol. Microbiol.">
        <title>The Global Catalogue of Microorganisms (GCM) 10K type strain sequencing project: providing services to taxonomists for standard genome sequencing and annotation.</title>
        <authorList>
            <consortium name="The Broad Institute Genomics Platform"/>
            <consortium name="The Broad Institute Genome Sequencing Center for Infectious Disease"/>
            <person name="Wu L."/>
            <person name="Ma J."/>
        </authorList>
    </citation>
    <scope>NUCLEOTIDE SEQUENCE [LARGE SCALE GENOMIC DNA]</scope>
    <source>
        <strain evidence="7">CGMCC 1.14993</strain>
    </source>
</reference>
<evidence type="ECO:0000256" key="4">
    <source>
        <dbReference type="ARBA" id="ARBA00023163"/>
    </source>
</evidence>
<dbReference type="InterPro" id="IPR036388">
    <property type="entry name" value="WH-like_DNA-bd_sf"/>
</dbReference>
<evidence type="ECO:0000313" key="6">
    <source>
        <dbReference type="EMBL" id="GGI12789.1"/>
    </source>
</evidence>
<dbReference type="EMBL" id="BMHB01000001">
    <property type="protein sequence ID" value="GGI12789.1"/>
    <property type="molecule type" value="Genomic_DNA"/>
</dbReference>
<dbReference type="InterPro" id="IPR036390">
    <property type="entry name" value="WH_DNA-bd_sf"/>
</dbReference>
<protein>
    <submittedName>
        <fullName evidence="6">LysR family transcriptional regulator</fullName>
    </submittedName>
</protein>
<keyword evidence="2" id="KW-0805">Transcription regulation</keyword>
<proteinExistence type="inferred from homology"/>
<keyword evidence="4" id="KW-0804">Transcription</keyword>
<dbReference type="AlphaFoldDB" id="A0A8J3AH86"/>
<dbReference type="FunFam" id="1.10.10.10:FF:000001">
    <property type="entry name" value="LysR family transcriptional regulator"/>
    <property type="match status" value="1"/>
</dbReference>
<evidence type="ECO:0000256" key="1">
    <source>
        <dbReference type="ARBA" id="ARBA00009437"/>
    </source>
</evidence>
<dbReference type="Gene3D" id="1.10.10.10">
    <property type="entry name" value="Winged helix-like DNA-binding domain superfamily/Winged helix DNA-binding domain"/>
    <property type="match status" value="1"/>
</dbReference>
<dbReference type="CDD" id="cd05466">
    <property type="entry name" value="PBP2_LTTR_substrate"/>
    <property type="match status" value="1"/>
</dbReference>
<dbReference type="GO" id="GO:0003700">
    <property type="term" value="F:DNA-binding transcription factor activity"/>
    <property type="evidence" value="ECO:0007669"/>
    <property type="project" value="InterPro"/>
</dbReference>
<dbReference type="InterPro" id="IPR000847">
    <property type="entry name" value="LysR_HTH_N"/>
</dbReference>
<dbReference type="Gene3D" id="3.40.190.290">
    <property type="match status" value="1"/>
</dbReference>
<keyword evidence="3" id="KW-0238">DNA-binding</keyword>
<organism evidence="6 7">
    <name type="scientific">Gottfriedia solisilvae</name>
    <dbReference type="NCBI Taxonomy" id="1516104"/>
    <lineage>
        <taxon>Bacteria</taxon>
        <taxon>Bacillati</taxon>
        <taxon>Bacillota</taxon>
        <taxon>Bacilli</taxon>
        <taxon>Bacillales</taxon>
        <taxon>Bacillaceae</taxon>
        <taxon>Gottfriedia</taxon>
    </lineage>
</organism>
<dbReference type="PANTHER" id="PTHR30126:SF40">
    <property type="entry name" value="HTH-TYPE TRANSCRIPTIONAL REGULATOR GLTR"/>
    <property type="match status" value="1"/>
</dbReference>
<dbReference type="GO" id="GO:0000976">
    <property type="term" value="F:transcription cis-regulatory region binding"/>
    <property type="evidence" value="ECO:0007669"/>
    <property type="project" value="TreeGrafter"/>
</dbReference>
<evidence type="ECO:0000256" key="2">
    <source>
        <dbReference type="ARBA" id="ARBA00023015"/>
    </source>
</evidence>
<feature type="domain" description="HTH lysR-type" evidence="5">
    <location>
        <begin position="1"/>
        <end position="58"/>
    </location>
</feature>
<dbReference type="InterPro" id="IPR005119">
    <property type="entry name" value="LysR_subst-bd"/>
</dbReference>
<evidence type="ECO:0000259" key="5">
    <source>
        <dbReference type="PROSITE" id="PS50931"/>
    </source>
</evidence>
<sequence length="296" mass="34279">MNFEQLEYIVSVADEKSITRAADKLHISPSGISQSVSQLEKELGISIFNRSRIGVTLTTEGFVVYEKSIDILNNLKELKDDLTTIKRLNKKHLKITCAPTFTYVLHDVLKKFSNENNEVTFQIEEQNSVSLLKNFNKDRYDLAFLPALKSEFDKETKIEIDFLHKGYACILVGKDSPLFDLDYVNANHLLNQKVVLYSLTNKHFSEMVKRYKNEIILKSNRTLTLIEMIRESQVFTYIHDITIRDYPEVLSGQLRIIPIKDPDFIYTDFWVIYSASNKLSSSAKSFINEVKHHINK</sequence>
<dbReference type="PROSITE" id="PS50931">
    <property type="entry name" value="HTH_LYSR"/>
    <property type="match status" value="1"/>
</dbReference>
<gene>
    <name evidence="6" type="ORF">GCM10007380_14670</name>
</gene>
<evidence type="ECO:0000313" key="7">
    <source>
        <dbReference type="Proteomes" id="UP000626244"/>
    </source>
</evidence>
<dbReference type="PANTHER" id="PTHR30126">
    <property type="entry name" value="HTH-TYPE TRANSCRIPTIONAL REGULATOR"/>
    <property type="match status" value="1"/>
</dbReference>
<dbReference type="RefSeq" id="WP_087997846.1">
    <property type="nucleotide sequence ID" value="NZ_BMHB01000001.1"/>
</dbReference>
<dbReference type="SUPFAM" id="SSF46785">
    <property type="entry name" value="Winged helix' DNA-binding domain"/>
    <property type="match status" value="1"/>
</dbReference>
<dbReference type="Pfam" id="PF03466">
    <property type="entry name" value="LysR_substrate"/>
    <property type="match status" value="1"/>
</dbReference>
<dbReference type="Proteomes" id="UP000626244">
    <property type="component" value="Unassembled WGS sequence"/>
</dbReference>
<comment type="similarity">
    <text evidence="1">Belongs to the LysR transcriptional regulatory family.</text>
</comment>
<dbReference type="PRINTS" id="PR00039">
    <property type="entry name" value="HTHLYSR"/>
</dbReference>
<dbReference type="SUPFAM" id="SSF53850">
    <property type="entry name" value="Periplasmic binding protein-like II"/>
    <property type="match status" value="1"/>
</dbReference>